<name>A0ABN9RC82_9DINO</name>
<gene>
    <name evidence="1" type="ORF">PCOR1329_LOCUS19226</name>
</gene>
<evidence type="ECO:0008006" key="3">
    <source>
        <dbReference type="Google" id="ProtNLM"/>
    </source>
</evidence>
<dbReference type="Proteomes" id="UP001189429">
    <property type="component" value="Unassembled WGS sequence"/>
</dbReference>
<protein>
    <recommendedName>
        <fullName evidence="3">RNA-dependent RNA polymerase</fullName>
    </recommendedName>
</protein>
<feature type="non-terminal residue" evidence="1">
    <location>
        <position position="1"/>
    </location>
</feature>
<sequence length="536" mass="58976">DLNGILRKLSYNLDAQDPWTVLGFGPINGPEPTEIDILSRARLAKTLLGMGQDDAWGESDRNLALQAATKIAEVTDLCVNGLPDARRARKLLRPDRLPRWKELGGDAIAAIRQCPGASQACFLTQWSQVLDPMGPHEGIVSEHRRLSDMLEKGDVKVFAELAGKSVTAWAPTDKGALNRLLSHFFRTPSDETPASMFLLVPLPSFPGVHTETQLLDLWFHPLLGEKHMAIVKRSSLLTQPMEYILSGPRGPRHVRQGLACFHISRAGGRSPPEIILTRTPLLQAPSSPSITVDAPSERITELMLKLATSEFKELKVRDPIRSIGSTTELPRTALEFFLPQGLSPVGVEIFVSRLRRTFLSPDVLVGPKTLFTADDALILECSSPSVICQANVLCTEAIYLAPDKALVRTEASVDTWVGLMDRLCKEGELTIITKLRWKAKRGAPPQLQDFIAEVQLLNGEPGLQDRLIFNSIVERACQSTGLDLAAFDESTPRPSGFWKHLASHDPAAPPGRARFYLSSMSDVTKVRQALHGQLVQ</sequence>
<accession>A0ABN9RC82</accession>
<reference evidence="1" key="1">
    <citation type="submission" date="2023-10" db="EMBL/GenBank/DDBJ databases">
        <authorList>
            <person name="Chen Y."/>
            <person name="Shah S."/>
            <person name="Dougan E. K."/>
            <person name="Thang M."/>
            <person name="Chan C."/>
        </authorList>
    </citation>
    <scope>NUCLEOTIDE SEQUENCE [LARGE SCALE GENOMIC DNA]</scope>
</reference>
<evidence type="ECO:0000313" key="1">
    <source>
        <dbReference type="EMBL" id="CAK0816181.1"/>
    </source>
</evidence>
<comment type="caution">
    <text evidence="1">The sequence shown here is derived from an EMBL/GenBank/DDBJ whole genome shotgun (WGS) entry which is preliminary data.</text>
</comment>
<feature type="non-terminal residue" evidence="1">
    <location>
        <position position="536"/>
    </location>
</feature>
<dbReference type="EMBL" id="CAUYUJ010006118">
    <property type="protein sequence ID" value="CAK0816181.1"/>
    <property type="molecule type" value="Genomic_DNA"/>
</dbReference>
<organism evidence="1 2">
    <name type="scientific">Prorocentrum cordatum</name>
    <dbReference type="NCBI Taxonomy" id="2364126"/>
    <lineage>
        <taxon>Eukaryota</taxon>
        <taxon>Sar</taxon>
        <taxon>Alveolata</taxon>
        <taxon>Dinophyceae</taxon>
        <taxon>Prorocentrales</taxon>
        <taxon>Prorocentraceae</taxon>
        <taxon>Prorocentrum</taxon>
    </lineage>
</organism>
<evidence type="ECO:0000313" key="2">
    <source>
        <dbReference type="Proteomes" id="UP001189429"/>
    </source>
</evidence>
<keyword evidence="2" id="KW-1185">Reference proteome</keyword>
<proteinExistence type="predicted"/>